<dbReference type="Gene3D" id="1.20.1250.20">
    <property type="entry name" value="MFS general substrate transporter like domains"/>
    <property type="match status" value="1"/>
</dbReference>
<sequence length="481" mass="52170">MTTKTTNRKMVTVAMLVAILLVAIDVTVVSTATPQVVKDLRGLEMVSWVFAIYTLTTSVTTPIYGKLADLFGRKKVFIFGVIAFIIGSMLCGAAQSMEQLIFFRAIQGIGGGAVMPITFTIIGDLYPGEQRAKMQGVFSSVWGVAGLLGPLVGGFFVDQVSWRWIFYINLPIGLISLVLIWMFFHENLEKVKRKIDYLGALTFTIGISSLLYALLNAGEGQKYAWDSGTIMTLFVVSVVFLALFIFIETKVEEPMLPPSLFKIPVILVSNVVAFLASAIVIGVNVYLPMWIQTILGHSATSSGLTLMPMSIAWPLGATLAGRYMYKIGSKKTAVFGTVLISLGTTWLMAVELNSPYWYLVGIMIVIGLGMGYATTPTTVLIQSAVGWRMRGAATASNTFTRSVGQTIGIAVFGTIFNSMVISQGPTQTGGAMTEAGKEVFAGGMHLVFTLMFFIGIAVFIASLFLPSHKKVLEQQQTVDQH</sequence>
<keyword evidence="6 7" id="KW-0472">Membrane</keyword>
<keyword evidence="10" id="KW-1185">Reference proteome</keyword>
<feature type="transmembrane region" description="Helical" evidence="7">
    <location>
        <begin position="101"/>
        <end position="125"/>
    </location>
</feature>
<dbReference type="InterPro" id="IPR011701">
    <property type="entry name" value="MFS"/>
</dbReference>
<keyword evidence="4 7" id="KW-0812">Transmembrane</keyword>
<dbReference type="PRINTS" id="PR01036">
    <property type="entry name" value="TCRTETB"/>
</dbReference>
<evidence type="ECO:0000313" key="9">
    <source>
        <dbReference type="EMBL" id="MFC4408909.1"/>
    </source>
</evidence>
<evidence type="ECO:0000256" key="1">
    <source>
        <dbReference type="ARBA" id="ARBA00004651"/>
    </source>
</evidence>
<dbReference type="EMBL" id="JBHSEC010000001">
    <property type="protein sequence ID" value="MFC4408909.1"/>
    <property type="molecule type" value="Genomic_DNA"/>
</dbReference>
<keyword evidence="2" id="KW-0813">Transport</keyword>
<evidence type="ECO:0000256" key="5">
    <source>
        <dbReference type="ARBA" id="ARBA00022989"/>
    </source>
</evidence>
<dbReference type="InterPro" id="IPR036259">
    <property type="entry name" value="MFS_trans_sf"/>
</dbReference>
<feature type="transmembrane region" description="Helical" evidence="7">
    <location>
        <begin position="196"/>
        <end position="215"/>
    </location>
</feature>
<feature type="transmembrane region" description="Helical" evidence="7">
    <location>
        <begin position="402"/>
        <end position="422"/>
    </location>
</feature>
<feature type="domain" description="Major facilitator superfamily (MFS) profile" evidence="8">
    <location>
        <begin position="11"/>
        <end position="470"/>
    </location>
</feature>
<dbReference type="PROSITE" id="PS50850">
    <property type="entry name" value="MFS"/>
    <property type="match status" value="1"/>
</dbReference>
<feature type="transmembrane region" description="Helical" evidence="7">
    <location>
        <begin position="164"/>
        <end position="184"/>
    </location>
</feature>
<gene>
    <name evidence="9" type="ORF">ACFOZY_00525</name>
</gene>
<dbReference type="CDD" id="cd17502">
    <property type="entry name" value="MFS_Azr1_MDR_like"/>
    <property type="match status" value="1"/>
</dbReference>
<evidence type="ECO:0000256" key="7">
    <source>
        <dbReference type="SAM" id="Phobius"/>
    </source>
</evidence>
<keyword evidence="3" id="KW-1003">Cell membrane</keyword>
<evidence type="ECO:0000256" key="2">
    <source>
        <dbReference type="ARBA" id="ARBA00022448"/>
    </source>
</evidence>
<dbReference type="PANTHER" id="PTHR23501:SF191">
    <property type="entry name" value="VACUOLAR BASIC AMINO ACID TRANSPORTER 4"/>
    <property type="match status" value="1"/>
</dbReference>
<evidence type="ECO:0000256" key="3">
    <source>
        <dbReference type="ARBA" id="ARBA00022475"/>
    </source>
</evidence>
<dbReference type="Gene3D" id="1.20.1720.10">
    <property type="entry name" value="Multidrug resistance protein D"/>
    <property type="match status" value="1"/>
</dbReference>
<feature type="transmembrane region" description="Helical" evidence="7">
    <location>
        <begin position="332"/>
        <end position="350"/>
    </location>
</feature>
<organism evidence="9 10">
    <name type="scientific">Chungangia koreensis</name>
    <dbReference type="NCBI Taxonomy" id="752657"/>
    <lineage>
        <taxon>Bacteria</taxon>
        <taxon>Bacillati</taxon>
        <taxon>Bacillota</taxon>
        <taxon>Bacilli</taxon>
        <taxon>Lactobacillales</taxon>
        <taxon>Chungangia</taxon>
    </lineage>
</organism>
<feature type="transmembrane region" description="Helical" evidence="7">
    <location>
        <begin position="259"/>
        <end position="286"/>
    </location>
</feature>
<evidence type="ECO:0000256" key="6">
    <source>
        <dbReference type="ARBA" id="ARBA00023136"/>
    </source>
</evidence>
<keyword evidence="5 7" id="KW-1133">Transmembrane helix</keyword>
<protein>
    <submittedName>
        <fullName evidence="9">MDR family MFS transporter</fullName>
    </submittedName>
</protein>
<feature type="transmembrane region" description="Helical" evidence="7">
    <location>
        <begin position="47"/>
        <end position="64"/>
    </location>
</feature>
<feature type="transmembrane region" description="Helical" evidence="7">
    <location>
        <begin position="306"/>
        <end position="325"/>
    </location>
</feature>
<feature type="transmembrane region" description="Helical" evidence="7">
    <location>
        <begin position="76"/>
        <end position="95"/>
    </location>
</feature>
<dbReference type="NCBIfam" id="TIGR00711">
    <property type="entry name" value="efflux_EmrB"/>
    <property type="match status" value="1"/>
</dbReference>
<evidence type="ECO:0000256" key="4">
    <source>
        <dbReference type="ARBA" id="ARBA00022692"/>
    </source>
</evidence>
<evidence type="ECO:0000313" key="10">
    <source>
        <dbReference type="Proteomes" id="UP001595817"/>
    </source>
</evidence>
<dbReference type="InterPro" id="IPR020846">
    <property type="entry name" value="MFS_dom"/>
</dbReference>
<feature type="transmembrane region" description="Helical" evidence="7">
    <location>
        <begin position="227"/>
        <end position="247"/>
    </location>
</feature>
<dbReference type="PANTHER" id="PTHR23501">
    <property type="entry name" value="MAJOR FACILITATOR SUPERFAMILY"/>
    <property type="match status" value="1"/>
</dbReference>
<name>A0ABV8X1E5_9LACT</name>
<feature type="transmembrane region" description="Helical" evidence="7">
    <location>
        <begin position="442"/>
        <end position="465"/>
    </location>
</feature>
<dbReference type="Pfam" id="PF07690">
    <property type="entry name" value="MFS_1"/>
    <property type="match status" value="1"/>
</dbReference>
<comment type="subcellular location">
    <subcellularLocation>
        <location evidence="1">Cell membrane</location>
        <topology evidence="1">Multi-pass membrane protein</topology>
    </subcellularLocation>
</comment>
<dbReference type="RefSeq" id="WP_378151105.1">
    <property type="nucleotide sequence ID" value="NZ_JBHSEC010000001.1"/>
</dbReference>
<feature type="transmembrane region" description="Helical" evidence="7">
    <location>
        <begin position="137"/>
        <end position="158"/>
    </location>
</feature>
<reference evidence="10" key="1">
    <citation type="journal article" date="2019" name="Int. J. Syst. Evol. Microbiol.">
        <title>The Global Catalogue of Microorganisms (GCM) 10K type strain sequencing project: providing services to taxonomists for standard genome sequencing and annotation.</title>
        <authorList>
            <consortium name="The Broad Institute Genomics Platform"/>
            <consortium name="The Broad Institute Genome Sequencing Center for Infectious Disease"/>
            <person name="Wu L."/>
            <person name="Ma J."/>
        </authorList>
    </citation>
    <scope>NUCLEOTIDE SEQUENCE [LARGE SCALE GENOMIC DNA]</scope>
    <source>
        <strain evidence="10">CCUG 59778</strain>
    </source>
</reference>
<proteinExistence type="predicted"/>
<dbReference type="Proteomes" id="UP001595817">
    <property type="component" value="Unassembled WGS sequence"/>
</dbReference>
<dbReference type="InterPro" id="IPR004638">
    <property type="entry name" value="EmrB-like"/>
</dbReference>
<feature type="transmembrane region" description="Helical" evidence="7">
    <location>
        <begin position="356"/>
        <end position="381"/>
    </location>
</feature>
<accession>A0ABV8X1E5</accession>
<evidence type="ECO:0000259" key="8">
    <source>
        <dbReference type="PROSITE" id="PS50850"/>
    </source>
</evidence>
<dbReference type="SUPFAM" id="SSF103473">
    <property type="entry name" value="MFS general substrate transporter"/>
    <property type="match status" value="1"/>
</dbReference>
<comment type="caution">
    <text evidence="9">The sequence shown here is derived from an EMBL/GenBank/DDBJ whole genome shotgun (WGS) entry which is preliminary data.</text>
</comment>